<evidence type="ECO:0000313" key="2">
    <source>
        <dbReference type="Proteomes" id="UP001454036"/>
    </source>
</evidence>
<dbReference type="SUPFAM" id="SSF53098">
    <property type="entry name" value="Ribonuclease H-like"/>
    <property type="match status" value="1"/>
</dbReference>
<comment type="caution">
    <text evidence="1">The sequence shown here is derived from an EMBL/GenBank/DDBJ whole genome shotgun (WGS) entry which is preliminary data.</text>
</comment>
<dbReference type="InterPro" id="IPR036397">
    <property type="entry name" value="RNaseH_sf"/>
</dbReference>
<name>A0AAV3PIV6_LITER</name>
<evidence type="ECO:0008006" key="3">
    <source>
        <dbReference type="Google" id="ProtNLM"/>
    </source>
</evidence>
<accession>A0AAV3PIV6</accession>
<dbReference type="Gene3D" id="3.30.420.10">
    <property type="entry name" value="Ribonuclease H-like superfamily/Ribonuclease H"/>
    <property type="match status" value="1"/>
</dbReference>
<reference evidence="1 2" key="1">
    <citation type="submission" date="2024-01" db="EMBL/GenBank/DDBJ databases">
        <title>The complete chloroplast genome sequence of Lithospermum erythrorhizon: insights into the phylogenetic relationship among Boraginaceae species and the maternal lineages of purple gromwells.</title>
        <authorList>
            <person name="Okada T."/>
            <person name="Watanabe K."/>
        </authorList>
    </citation>
    <scope>NUCLEOTIDE SEQUENCE [LARGE SCALE GENOMIC DNA]</scope>
</reference>
<dbReference type="Proteomes" id="UP001454036">
    <property type="component" value="Unassembled WGS sequence"/>
</dbReference>
<keyword evidence="2" id="KW-1185">Reference proteome</keyword>
<evidence type="ECO:0000313" key="1">
    <source>
        <dbReference type="EMBL" id="GAA0151178.1"/>
    </source>
</evidence>
<gene>
    <name evidence="1" type="ORF">LIER_09956</name>
</gene>
<protein>
    <recommendedName>
        <fullName evidence="3">Integrase catalytic domain-containing protein</fullName>
    </recommendedName>
</protein>
<organism evidence="1 2">
    <name type="scientific">Lithospermum erythrorhizon</name>
    <name type="common">Purple gromwell</name>
    <name type="synonym">Lithospermum officinale var. erythrorhizon</name>
    <dbReference type="NCBI Taxonomy" id="34254"/>
    <lineage>
        <taxon>Eukaryota</taxon>
        <taxon>Viridiplantae</taxon>
        <taxon>Streptophyta</taxon>
        <taxon>Embryophyta</taxon>
        <taxon>Tracheophyta</taxon>
        <taxon>Spermatophyta</taxon>
        <taxon>Magnoliopsida</taxon>
        <taxon>eudicotyledons</taxon>
        <taxon>Gunneridae</taxon>
        <taxon>Pentapetalae</taxon>
        <taxon>asterids</taxon>
        <taxon>lamiids</taxon>
        <taxon>Boraginales</taxon>
        <taxon>Boraginaceae</taxon>
        <taxon>Boraginoideae</taxon>
        <taxon>Lithospermeae</taxon>
        <taxon>Lithospermum</taxon>
    </lineage>
</organism>
<dbReference type="EMBL" id="BAABME010001734">
    <property type="protein sequence ID" value="GAA0151178.1"/>
    <property type="molecule type" value="Genomic_DNA"/>
</dbReference>
<dbReference type="InterPro" id="IPR039537">
    <property type="entry name" value="Retrotran_Ty1/copia-like"/>
</dbReference>
<dbReference type="PANTHER" id="PTHR42648">
    <property type="entry name" value="TRANSPOSASE, PUTATIVE-RELATED"/>
    <property type="match status" value="1"/>
</dbReference>
<proteinExistence type="predicted"/>
<dbReference type="PANTHER" id="PTHR42648:SF26">
    <property type="entry name" value="INTEGRASE CATALYTIC DOMAIN-CONTAINING PROTEIN"/>
    <property type="match status" value="1"/>
</dbReference>
<dbReference type="AlphaFoldDB" id="A0AAV3PIV6"/>
<dbReference type="InterPro" id="IPR012337">
    <property type="entry name" value="RNaseH-like_sf"/>
</dbReference>
<sequence>MVGNVFRSDIKQFQANEDGEFHKLEPYLNKHGILFRYSCPTTAQQNGVAERKNRHVAEKLRCLLFQSQMPHVFWSRSPQRAYSPIPNTSPPPTPVFSIPSAPTHAMVTRSRNGITKPKKLTSFTASVTTSPSLHTPTCYTEAIKIPYWQQAMAKEYNVLTQQHLGSCTT</sequence>
<dbReference type="GO" id="GO:0003676">
    <property type="term" value="F:nucleic acid binding"/>
    <property type="evidence" value="ECO:0007669"/>
    <property type="project" value="InterPro"/>
</dbReference>